<dbReference type="AlphaFoldDB" id="A0A2T4C160"/>
<dbReference type="InterPro" id="IPR002110">
    <property type="entry name" value="Ankyrin_rpt"/>
</dbReference>
<keyword evidence="2 3" id="KW-0040">ANK repeat</keyword>
<sequence length="709" mass="78777">MLELSNGIDTAPGKKLPEAGTALLTRSNMFSGHQAYAGSGNMRKPRVSLNHGDREKEEKEVGKGEASQSQASCVIFLPSRATYQADAIMEHICHVQEERKSMYIILGLATTNPRGQFRKLPRQNWTSLIKKSFPLVYEACLTAPGSLRVWALQQVANAKNAVVSCGRQDTAASVFNIAPILLNETESRDLIYALRGIATEKESVILTPDYDKPDDCLLRDIMQFLFNLRYDASMSWSMLSTIRDVIRNLVKIKDKIFLERIRAGEATLLESLIQAPGFTPSPSIVEAAMHQNLGDYTRVAEVAASNVTQAIRIIRQLVDRGSRITVTPQLHKNAFESGCYKDVLGLFMHCPRTGSSMRGEAAAVDAIERQTAVVSARTIFRGIAKFLISRATHDDNIYDTLRQSGRQIEAHGYSFLEHLILCAVEVFRVEDSSGSKLREQFLKRTGTLNWVADESGFDLWITRGVVKASIEGQFFDWIREVYCVPEGGGLDYWLHVACSGNHLETLKLLLSWAADTERRDHLGDTVLTTACTGGGRCRVQALLLFKGPNPNTHTHQGTSLLSAAVVTRILGLVELLLACGTNPNMADRGSRQGRTPLMAALSLDDAGLAELLLRYGADPGARSLQGQSAERLARSEAVVLLLRKYSPRSLTRVISISPRVQRIMKEFGLVSEPYERSLGTGVDLLRDVRGLDRRLHMRWRRKRWRKGGK</sequence>
<gene>
    <name evidence="5" type="ORF">M440DRAFT_356657</name>
</gene>
<name>A0A2T4C160_TRILO</name>
<dbReference type="PANTHER" id="PTHR24171:SF8">
    <property type="entry name" value="BRCA1-ASSOCIATED RING DOMAIN PROTEIN 1"/>
    <property type="match status" value="1"/>
</dbReference>
<dbReference type="Pfam" id="PF12796">
    <property type="entry name" value="Ank_2"/>
    <property type="match status" value="1"/>
</dbReference>
<dbReference type="GO" id="GO:0085020">
    <property type="term" value="P:protein K6-linked ubiquitination"/>
    <property type="evidence" value="ECO:0007669"/>
    <property type="project" value="TreeGrafter"/>
</dbReference>
<dbReference type="GO" id="GO:0004842">
    <property type="term" value="F:ubiquitin-protein transferase activity"/>
    <property type="evidence" value="ECO:0007669"/>
    <property type="project" value="TreeGrafter"/>
</dbReference>
<evidence type="ECO:0000256" key="1">
    <source>
        <dbReference type="ARBA" id="ARBA00022737"/>
    </source>
</evidence>
<keyword evidence="6" id="KW-1185">Reference proteome</keyword>
<evidence type="ECO:0000256" key="4">
    <source>
        <dbReference type="SAM" id="MobiDB-lite"/>
    </source>
</evidence>
<dbReference type="Proteomes" id="UP000240760">
    <property type="component" value="Unassembled WGS sequence"/>
</dbReference>
<dbReference type="SMART" id="SM00248">
    <property type="entry name" value="ANK"/>
    <property type="match status" value="5"/>
</dbReference>
<evidence type="ECO:0000313" key="6">
    <source>
        <dbReference type="Proteomes" id="UP000240760"/>
    </source>
</evidence>
<dbReference type="STRING" id="983965.A0A2T4C160"/>
<evidence type="ECO:0000256" key="2">
    <source>
        <dbReference type="ARBA" id="ARBA00023043"/>
    </source>
</evidence>
<proteinExistence type="predicted"/>
<dbReference type="PANTHER" id="PTHR24171">
    <property type="entry name" value="ANKYRIN REPEAT DOMAIN-CONTAINING PROTEIN 39-RELATED"/>
    <property type="match status" value="1"/>
</dbReference>
<reference evidence="5 6" key="1">
    <citation type="submission" date="2016-07" db="EMBL/GenBank/DDBJ databases">
        <title>Multiple horizontal gene transfer events from other fungi enriched the ability of initially mycotrophic Trichoderma (Ascomycota) to feed on dead plant biomass.</title>
        <authorList>
            <consortium name="DOE Joint Genome Institute"/>
            <person name="Aerts A."/>
            <person name="Atanasova L."/>
            <person name="Chenthamara K."/>
            <person name="Zhang J."/>
            <person name="Grujic M."/>
            <person name="Henrissat B."/>
            <person name="Kuo A."/>
            <person name="Salamov A."/>
            <person name="Lipzen A."/>
            <person name="Labutti K."/>
            <person name="Barry K."/>
            <person name="Miao Y."/>
            <person name="Rahimi M.J."/>
            <person name="Shen Q."/>
            <person name="Grigoriev I.V."/>
            <person name="Kubicek C.P."/>
            <person name="Druzhinina I.S."/>
        </authorList>
    </citation>
    <scope>NUCLEOTIDE SEQUENCE [LARGE SCALE GENOMIC DNA]</scope>
    <source>
        <strain evidence="5 6">ATCC 18648</strain>
    </source>
</reference>
<feature type="compositionally biased region" description="Basic and acidic residues" evidence="4">
    <location>
        <begin position="51"/>
        <end position="63"/>
    </location>
</feature>
<organism evidence="5 6">
    <name type="scientific">Trichoderma longibrachiatum ATCC 18648</name>
    <dbReference type="NCBI Taxonomy" id="983965"/>
    <lineage>
        <taxon>Eukaryota</taxon>
        <taxon>Fungi</taxon>
        <taxon>Dikarya</taxon>
        <taxon>Ascomycota</taxon>
        <taxon>Pezizomycotina</taxon>
        <taxon>Sordariomycetes</taxon>
        <taxon>Hypocreomycetidae</taxon>
        <taxon>Hypocreales</taxon>
        <taxon>Hypocreaceae</taxon>
        <taxon>Trichoderma</taxon>
    </lineage>
</organism>
<dbReference type="OrthoDB" id="4895689at2759"/>
<dbReference type="InterPro" id="IPR036770">
    <property type="entry name" value="Ankyrin_rpt-contain_sf"/>
</dbReference>
<feature type="region of interest" description="Disordered" evidence="4">
    <location>
        <begin position="35"/>
        <end position="65"/>
    </location>
</feature>
<evidence type="ECO:0000313" key="5">
    <source>
        <dbReference type="EMBL" id="PTB75296.1"/>
    </source>
</evidence>
<dbReference type="PROSITE" id="PS50088">
    <property type="entry name" value="ANK_REPEAT"/>
    <property type="match status" value="2"/>
</dbReference>
<dbReference type="PROSITE" id="PS50297">
    <property type="entry name" value="ANK_REP_REGION"/>
    <property type="match status" value="1"/>
</dbReference>
<protein>
    <submittedName>
        <fullName evidence="5">Ankyrin</fullName>
    </submittedName>
</protein>
<dbReference type="Gene3D" id="1.25.40.20">
    <property type="entry name" value="Ankyrin repeat-containing domain"/>
    <property type="match status" value="1"/>
</dbReference>
<dbReference type="EMBL" id="KZ679134">
    <property type="protein sequence ID" value="PTB75296.1"/>
    <property type="molecule type" value="Genomic_DNA"/>
</dbReference>
<dbReference type="Pfam" id="PF00023">
    <property type="entry name" value="Ank"/>
    <property type="match status" value="1"/>
</dbReference>
<keyword evidence="1" id="KW-0677">Repeat</keyword>
<accession>A0A2T4C160</accession>
<feature type="repeat" description="ANK" evidence="3">
    <location>
        <begin position="592"/>
        <end position="624"/>
    </location>
</feature>
<feature type="repeat" description="ANK" evidence="3">
    <location>
        <begin position="494"/>
        <end position="521"/>
    </location>
</feature>
<evidence type="ECO:0000256" key="3">
    <source>
        <dbReference type="PROSITE-ProRule" id="PRU00023"/>
    </source>
</evidence>
<dbReference type="SUPFAM" id="SSF48403">
    <property type="entry name" value="Ankyrin repeat"/>
    <property type="match status" value="1"/>
</dbReference>